<protein>
    <submittedName>
        <fullName evidence="2">Uncharacterized protein</fullName>
    </submittedName>
</protein>
<proteinExistence type="predicted"/>
<dbReference type="RefSeq" id="WP_179750887.1">
    <property type="nucleotide sequence ID" value="NZ_JACCBU010000001.1"/>
</dbReference>
<gene>
    <name evidence="2" type="ORF">BKA15_002348</name>
</gene>
<dbReference type="EMBL" id="JACCBU010000001">
    <property type="protein sequence ID" value="NYE71019.1"/>
    <property type="molecule type" value="Genomic_DNA"/>
</dbReference>
<accession>A0A7Y9I677</accession>
<feature type="transmembrane region" description="Helical" evidence="1">
    <location>
        <begin position="30"/>
        <end position="51"/>
    </location>
</feature>
<organism evidence="2 3">
    <name type="scientific">Microlunatus parietis</name>
    <dbReference type="NCBI Taxonomy" id="682979"/>
    <lineage>
        <taxon>Bacteria</taxon>
        <taxon>Bacillati</taxon>
        <taxon>Actinomycetota</taxon>
        <taxon>Actinomycetes</taxon>
        <taxon>Propionibacteriales</taxon>
        <taxon>Propionibacteriaceae</taxon>
        <taxon>Microlunatus</taxon>
    </lineage>
</organism>
<reference evidence="2 3" key="1">
    <citation type="submission" date="2020-07" db="EMBL/GenBank/DDBJ databases">
        <title>Sequencing the genomes of 1000 actinobacteria strains.</title>
        <authorList>
            <person name="Klenk H.-P."/>
        </authorList>
    </citation>
    <scope>NUCLEOTIDE SEQUENCE [LARGE SCALE GENOMIC DNA]</scope>
    <source>
        <strain evidence="2 3">DSM 22083</strain>
    </source>
</reference>
<dbReference type="Proteomes" id="UP000569914">
    <property type="component" value="Unassembled WGS sequence"/>
</dbReference>
<evidence type="ECO:0000313" key="2">
    <source>
        <dbReference type="EMBL" id="NYE71019.1"/>
    </source>
</evidence>
<name>A0A7Y9I677_9ACTN</name>
<keyword evidence="1" id="KW-0812">Transmembrane</keyword>
<dbReference type="AlphaFoldDB" id="A0A7Y9I677"/>
<keyword evidence="3" id="KW-1185">Reference proteome</keyword>
<evidence type="ECO:0000313" key="3">
    <source>
        <dbReference type="Proteomes" id="UP000569914"/>
    </source>
</evidence>
<sequence>MSPLNVLLVVLYVAAGVAAAWEARRKGYHDLIFTVLGVLLGPILLLIMLFLPPRPLKVGQTVRPAAPIALEDGRRLRTNHVTVVRAVKVVDGELVCLITSPEGSRHWVAQEALSRVGGAPKS</sequence>
<keyword evidence="1" id="KW-0472">Membrane</keyword>
<keyword evidence="1" id="KW-1133">Transmembrane helix</keyword>
<comment type="caution">
    <text evidence="2">The sequence shown here is derived from an EMBL/GenBank/DDBJ whole genome shotgun (WGS) entry which is preliminary data.</text>
</comment>
<evidence type="ECO:0000256" key="1">
    <source>
        <dbReference type="SAM" id="Phobius"/>
    </source>
</evidence>